<reference evidence="1 2" key="1">
    <citation type="journal article" date="2020" name="IScience">
        <title>Genome Sequencing of the Endangered Kingdonia uniflora (Circaeasteraceae, Ranunculales) Reveals Potential Mechanisms of Evolutionary Specialization.</title>
        <authorList>
            <person name="Sun Y."/>
            <person name="Deng T."/>
            <person name="Zhang A."/>
            <person name="Moore M.J."/>
            <person name="Landis J.B."/>
            <person name="Lin N."/>
            <person name="Zhang H."/>
            <person name="Zhang X."/>
            <person name="Huang J."/>
            <person name="Zhang X."/>
            <person name="Sun H."/>
            <person name="Wang H."/>
        </authorList>
    </citation>
    <scope>NUCLEOTIDE SEQUENCE [LARGE SCALE GENOMIC DNA]</scope>
    <source>
        <strain evidence="1">TB1705</strain>
        <tissue evidence="1">Leaf</tissue>
    </source>
</reference>
<sequence>MYAQLYIYNPGAALDTRHKRNPRLNRNVLQTIENTIQQNNLFCELYQRAFEVLEVVSGGDENFNVPAYFHYDNSTDHRRYNMPTTDEIVVILPGDGMEISNVRDIVVYHKQEQELMQISECHPAYLPLHYVLFFPTGQLE</sequence>
<comment type="caution">
    <text evidence="1">The sequence shown here is derived from an EMBL/GenBank/DDBJ whole genome shotgun (WGS) entry which is preliminary data.</text>
</comment>
<accession>A0A7J7LLD0</accession>
<name>A0A7J7LLD0_9MAGN</name>
<organism evidence="1 2">
    <name type="scientific">Kingdonia uniflora</name>
    <dbReference type="NCBI Taxonomy" id="39325"/>
    <lineage>
        <taxon>Eukaryota</taxon>
        <taxon>Viridiplantae</taxon>
        <taxon>Streptophyta</taxon>
        <taxon>Embryophyta</taxon>
        <taxon>Tracheophyta</taxon>
        <taxon>Spermatophyta</taxon>
        <taxon>Magnoliopsida</taxon>
        <taxon>Ranunculales</taxon>
        <taxon>Circaeasteraceae</taxon>
        <taxon>Kingdonia</taxon>
    </lineage>
</organism>
<dbReference type="EMBL" id="JACGCM010002205">
    <property type="protein sequence ID" value="KAF6143466.1"/>
    <property type="molecule type" value="Genomic_DNA"/>
</dbReference>
<dbReference type="PANTHER" id="PTHR45786">
    <property type="entry name" value="DNA BINDING PROTEIN-LIKE"/>
    <property type="match status" value="1"/>
</dbReference>
<proteinExistence type="predicted"/>
<dbReference type="PANTHER" id="PTHR45786:SF74">
    <property type="entry name" value="ATP-DEPENDENT DNA HELICASE"/>
    <property type="match status" value="1"/>
</dbReference>
<evidence type="ECO:0008006" key="3">
    <source>
        <dbReference type="Google" id="ProtNLM"/>
    </source>
</evidence>
<gene>
    <name evidence="1" type="ORF">GIB67_029635</name>
</gene>
<dbReference type="AlphaFoldDB" id="A0A7J7LLD0"/>
<dbReference type="OrthoDB" id="3366231at2759"/>
<dbReference type="Proteomes" id="UP000541444">
    <property type="component" value="Unassembled WGS sequence"/>
</dbReference>
<keyword evidence="2" id="KW-1185">Reference proteome</keyword>
<evidence type="ECO:0000313" key="1">
    <source>
        <dbReference type="EMBL" id="KAF6143466.1"/>
    </source>
</evidence>
<evidence type="ECO:0000313" key="2">
    <source>
        <dbReference type="Proteomes" id="UP000541444"/>
    </source>
</evidence>
<protein>
    <recommendedName>
        <fullName evidence="3">Helitron helicase-like domain-containing protein</fullName>
    </recommendedName>
</protein>